<dbReference type="Proteomes" id="UP000035681">
    <property type="component" value="Unplaced"/>
</dbReference>
<evidence type="ECO:0000313" key="3">
    <source>
        <dbReference type="WBParaSite" id="TCONS_00002871.p1"/>
    </source>
</evidence>
<dbReference type="AlphaFoldDB" id="A0A913HV23"/>
<sequence length="606" mass="71789">MEEMLIFGEKTKNTEVIIENEKINNILRNLISNGDDIIEVGNDERGKDNKINKDNDNIDNFSSHEGLIKEYILSEIKKSKSILNSLIQNLPTPKDRKNIEVVSKKFYSLSNDPTSYVFLSKSEKISKQFINGELGNYQLIISGNEIIINILESFQFKDDDYNLLQRIMKKYIPIMESLYFMITSPNYYEIFENLNCFDRIKTVKIDVHSLQRSGIRIFKECSLLKPVNIHIKDLALLNNRDIYDSVEYQFPSTVKNIYFESNPEVLEWLLRKVSLFREGYFDNFFMSKYAFTKLMDSNKKNTFSEIIKYFKRISYFNGDFYASPFDINVGNILYKYNIKTIVSIYFSKNNIIKNVLNCPKRLCVFDEIRGSILGKKNCRILEHKGIYSNIDKLIISDVIEARKFHPLSFFEIQFLINDLERMRKLDYLEIDLHLFKTFPDFKKFFSAIKCQIKYLKIGKCSTIMSYYLPEIRRYCEKLEYLYLEDIGPYTTVTIKDVLNTIKSLKGLKIKFNNFYNFKYILESLEKKVGVKSILDWPEIDFLNILCPIPDNDNCEKMRQIEYNTSRKIGKFMIKEIVCNGKIFYQIIVQRSTKLYDQFEEIFDVYF</sequence>
<dbReference type="WBParaSite" id="TCONS_00002871.p1">
    <property type="protein sequence ID" value="TCONS_00002871.p1"/>
    <property type="gene ID" value="XLOC_002664"/>
</dbReference>
<dbReference type="WBParaSite" id="SSTP_0000605600.1">
    <property type="protein sequence ID" value="SSTP_0000605600.1"/>
    <property type="gene ID" value="SSTP_0000605600"/>
</dbReference>
<evidence type="ECO:0000313" key="2">
    <source>
        <dbReference type="WBParaSite" id="SSTP_0000605600.1"/>
    </source>
</evidence>
<keyword evidence="1" id="KW-1185">Reference proteome</keyword>
<protein>
    <submittedName>
        <fullName evidence="2 3">F-box domain-containing protein</fullName>
    </submittedName>
</protein>
<proteinExistence type="predicted"/>
<evidence type="ECO:0000313" key="1">
    <source>
        <dbReference type="Proteomes" id="UP000035681"/>
    </source>
</evidence>
<dbReference type="SUPFAM" id="SSF52047">
    <property type="entry name" value="RNI-like"/>
    <property type="match status" value="1"/>
</dbReference>
<name>A0A913HV23_STRER</name>
<reference evidence="2" key="1">
    <citation type="submission" date="2022-10" db="UniProtKB">
        <authorList>
            <consortium name="WormBaseParasite"/>
        </authorList>
    </citation>
    <scope>IDENTIFICATION</scope>
</reference>
<organism evidence="2">
    <name type="scientific">Strongyloides stercoralis</name>
    <name type="common">Threadworm</name>
    <dbReference type="NCBI Taxonomy" id="6248"/>
    <lineage>
        <taxon>Eukaryota</taxon>
        <taxon>Metazoa</taxon>
        <taxon>Ecdysozoa</taxon>
        <taxon>Nematoda</taxon>
        <taxon>Chromadorea</taxon>
        <taxon>Rhabditida</taxon>
        <taxon>Tylenchina</taxon>
        <taxon>Panagrolaimomorpha</taxon>
        <taxon>Strongyloidoidea</taxon>
        <taxon>Strongyloididae</taxon>
        <taxon>Strongyloides</taxon>
    </lineage>
</organism>
<accession>A0A913HV23</accession>